<keyword evidence="1" id="KW-0175">Coiled coil</keyword>
<evidence type="ECO:0000313" key="5">
    <source>
        <dbReference type="Proteomes" id="UP000095023"/>
    </source>
</evidence>
<dbReference type="InterPro" id="IPR036869">
    <property type="entry name" value="J_dom_sf"/>
</dbReference>
<dbReference type="Pfam" id="PF00226">
    <property type="entry name" value="DnaJ"/>
    <property type="match status" value="1"/>
</dbReference>
<organism evidence="4 5">
    <name type="scientific">Tortispora caseinolytica NRRL Y-17796</name>
    <dbReference type="NCBI Taxonomy" id="767744"/>
    <lineage>
        <taxon>Eukaryota</taxon>
        <taxon>Fungi</taxon>
        <taxon>Dikarya</taxon>
        <taxon>Ascomycota</taxon>
        <taxon>Saccharomycotina</taxon>
        <taxon>Trigonopsidomycetes</taxon>
        <taxon>Trigonopsidales</taxon>
        <taxon>Trigonopsidaceae</taxon>
        <taxon>Tortispora</taxon>
    </lineage>
</organism>
<keyword evidence="5" id="KW-1185">Reference proteome</keyword>
<feature type="domain" description="J" evidence="3">
    <location>
        <begin position="2"/>
        <end position="69"/>
    </location>
</feature>
<feature type="region of interest" description="Disordered" evidence="2">
    <location>
        <begin position="230"/>
        <end position="255"/>
    </location>
</feature>
<dbReference type="InterPro" id="IPR001623">
    <property type="entry name" value="DnaJ_domain"/>
</dbReference>
<dbReference type="EMBL" id="KV453844">
    <property type="protein sequence ID" value="ODV88374.1"/>
    <property type="molecule type" value="Genomic_DNA"/>
</dbReference>
<dbReference type="SMART" id="SM00271">
    <property type="entry name" value="DnaJ"/>
    <property type="match status" value="1"/>
</dbReference>
<feature type="compositionally biased region" description="Basic residues" evidence="2">
    <location>
        <begin position="231"/>
        <end position="255"/>
    </location>
</feature>
<dbReference type="PROSITE" id="PS50076">
    <property type="entry name" value="DNAJ_2"/>
    <property type="match status" value="1"/>
</dbReference>
<evidence type="ECO:0000256" key="2">
    <source>
        <dbReference type="SAM" id="MobiDB-lite"/>
    </source>
</evidence>
<reference evidence="5" key="1">
    <citation type="submission" date="2016-02" db="EMBL/GenBank/DDBJ databases">
        <title>Comparative genomics of biotechnologically important yeasts.</title>
        <authorList>
            <consortium name="DOE Joint Genome Institute"/>
            <person name="Riley R."/>
            <person name="Haridas S."/>
            <person name="Wolfe K.H."/>
            <person name="Lopes M.R."/>
            <person name="Hittinger C.T."/>
            <person name="Goker M."/>
            <person name="Salamov A."/>
            <person name="Wisecaver J."/>
            <person name="Long T.M."/>
            <person name="Aerts A.L."/>
            <person name="Barry K."/>
            <person name="Choi C."/>
            <person name="Clum A."/>
            <person name="Coughlan A.Y."/>
            <person name="Deshpande S."/>
            <person name="Douglass A.P."/>
            <person name="Hanson S.J."/>
            <person name="Klenk H.-P."/>
            <person name="Labutti K."/>
            <person name="Lapidus A."/>
            <person name="Lindquist E."/>
            <person name="Lipzen A."/>
            <person name="Meier-Kolthoff J.P."/>
            <person name="Ohm R.A."/>
            <person name="Otillar R.P."/>
            <person name="Pangilinan J."/>
            <person name="Peng Y."/>
            <person name="Rokas A."/>
            <person name="Rosa C.A."/>
            <person name="Scheuner C."/>
            <person name="Sibirny A.A."/>
            <person name="Slot J.C."/>
            <person name="Stielow J.B."/>
            <person name="Sun H."/>
            <person name="Kurtzman C.P."/>
            <person name="Blackwell M."/>
            <person name="Jeffries T.W."/>
            <person name="Grigoriev I.V."/>
        </authorList>
    </citation>
    <scope>NUCLEOTIDE SEQUENCE [LARGE SCALE GENOMIC DNA]</scope>
    <source>
        <strain evidence="5">NRRL Y-17796</strain>
    </source>
</reference>
<evidence type="ECO:0000259" key="3">
    <source>
        <dbReference type="PROSITE" id="PS50076"/>
    </source>
</evidence>
<dbReference type="PROSITE" id="PS00636">
    <property type="entry name" value="DNAJ_1"/>
    <property type="match status" value="1"/>
</dbReference>
<sequence length="255" mass="29335">MNPYEVLEVHAKATTAEIKGAYRRKALQHHPDKVPPDQAAEAHAKFQEIALAYAVLSDEQRRKIYDQTGSIEESQAVDDDFDWAELFSSMFSEPITAEMIEQDRDQYRSSGEERRDVIHFYMVSEGDMDFVFENVLHSDILDDYDRFCEMIDGAIAAEEVLAYDLYLNESKKTKKSRKKKAQKEANEAKILAKELGIDKAKTEDNLRSIIMKRQANRFDSLISKLESKYSGVKKRSTKSTKSKQLKKSKSRSKTD</sequence>
<evidence type="ECO:0000313" key="4">
    <source>
        <dbReference type="EMBL" id="ODV88374.1"/>
    </source>
</evidence>
<feature type="coiled-coil region" evidence="1">
    <location>
        <begin position="171"/>
        <end position="198"/>
    </location>
</feature>
<dbReference type="Proteomes" id="UP000095023">
    <property type="component" value="Unassembled WGS sequence"/>
</dbReference>
<dbReference type="InterPro" id="IPR052594">
    <property type="entry name" value="J_domain-containing_protein"/>
</dbReference>
<dbReference type="PRINTS" id="PR00625">
    <property type="entry name" value="JDOMAIN"/>
</dbReference>
<dbReference type="FunFam" id="1.10.287.110:FF:000110">
    <property type="entry name" value="DnaJ domain protein (AFU_orthologue AFUA_2G13210)"/>
    <property type="match status" value="1"/>
</dbReference>
<proteinExistence type="predicted"/>
<dbReference type="GO" id="GO:0005634">
    <property type="term" value="C:nucleus"/>
    <property type="evidence" value="ECO:0007669"/>
    <property type="project" value="TreeGrafter"/>
</dbReference>
<evidence type="ECO:0000256" key="1">
    <source>
        <dbReference type="SAM" id="Coils"/>
    </source>
</evidence>
<dbReference type="InterPro" id="IPR056453">
    <property type="entry name" value="HTH_DNAJC9"/>
</dbReference>
<dbReference type="PANTHER" id="PTHR44144">
    <property type="entry name" value="DNAJ HOMOLOG SUBFAMILY C MEMBER 9"/>
    <property type="match status" value="1"/>
</dbReference>
<dbReference type="InterPro" id="IPR018253">
    <property type="entry name" value="DnaJ_domain_CS"/>
</dbReference>
<dbReference type="GO" id="GO:0031072">
    <property type="term" value="F:heat shock protein binding"/>
    <property type="evidence" value="ECO:0007669"/>
    <property type="project" value="TreeGrafter"/>
</dbReference>
<dbReference type="GO" id="GO:0005737">
    <property type="term" value="C:cytoplasm"/>
    <property type="evidence" value="ECO:0007669"/>
    <property type="project" value="TreeGrafter"/>
</dbReference>
<dbReference type="SUPFAM" id="SSF46565">
    <property type="entry name" value="Chaperone J-domain"/>
    <property type="match status" value="1"/>
</dbReference>
<dbReference type="PANTHER" id="PTHR44144:SF1">
    <property type="entry name" value="DNAJ HOMOLOG SUBFAMILY C MEMBER 9"/>
    <property type="match status" value="1"/>
</dbReference>
<name>A0A1E4T9F3_9ASCO</name>
<dbReference type="Gene3D" id="1.10.287.110">
    <property type="entry name" value="DnaJ domain"/>
    <property type="match status" value="1"/>
</dbReference>
<dbReference type="OrthoDB" id="110024at2759"/>
<accession>A0A1E4T9F3</accession>
<dbReference type="Pfam" id="PF23302">
    <property type="entry name" value="HTH_DNAJC9"/>
    <property type="match status" value="1"/>
</dbReference>
<dbReference type="AlphaFoldDB" id="A0A1E4T9F3"/>
<protein>
    <recommendedName>
        <fullName evidence="3">J domain-containing protein</fullName>
    </recommendedName>
</protein>
<gene>
    <name evidence="4" type="ORF">CANCADRAFT_32992</name>
</gene>
<dbReference type="CDD" id="cd06257">
    <property type="entry name" value="DnaJ"/>
    <property type="match status" value="1"/>
</dbReference>